<evidence type="ECO:0000313" key="2">
    <source>
        <dbReference type="EMBL" id="MBK1877956.1"/>
    </source>
</evidence>
<dbReference type="Gene3D" id="3.40.50.150">
    <property type="entry name" value="Vaccinia Virus protein VP39"/>
    <property type="match status" value="1"/>
</dbReference>
<dbReference type="InterPro" id="IPR029063">
    <property type="entry name" value="SAM-dependent_MTases_sf"/>
</dbReference>
<dbReference type="PANTHER" id="PTHR43861">
    <property type="entry name" value="TRANS-ACONITATE 2-METHYLTRANSFERASE-RELATED"/>
    <property type="match status" value="1"/>
</dbReference>
<protein>
    <submittedName>
        <fullName evidence="2">Methyltransferase domain-containing protein</fullName>
    </submittedName>
</protein>
<proteinExistence type="predicted"/>
<dbReference type="Proteomes" id="UP000617628">
    <property type="component" value="Unassembled WGS sequence"/>
</dbReference>
<dbReference type="AlphaFoldDB" id="A0A934VLN8"/>
<gene>
    <name evidence="2" type="ORF">JIN87_13850</name>
</gene>
<keyword evidence="2" id="KW-0808">Transferase</keyword>
<evidence type="ECO:0000259" key="1">
    <source>
        <dbReference type="Pfam" id="PF08484"/>
    </source>
</evidence>
<dbReference type="GO" id="GO:0032259">
    <property type="term" value="P:methylation"/>
    <property type="evidence" value="ECO:0007669"/>
    <property type="project" value="UniProtKB-KW"/>
</dbReference>
<dbReference type="GO" id="GO:0008168">
    <property type="term" value="F:methyltransferase activity"/>
    <property type="evidence" value="ECO:0007669"/>
    <property type="project" value="UniProtKB-KW"/>
</dbReference>
<feature type="domain" description="C-methyltransferase" evidence="1">
    <location>
        <begin position="255"/>
        <end position="358"/>
    </location>
</feature>
<keyword evidence="2" id="KW-0489">Methyltransferase</keyword>
<dbReference type="Pfam" id="PF13489">
    <property type="entry name" value="Methyltransf_23"/>
    <property type="match status" value="1"/>
</dbReference>
<organism evidence="2 3">
    <name type="scientific">Pelagicoccus mobilis</name>
    <dbReference type="NCBI Taxonomy" id="415221"/>
    <lineage>
        <taxon>Bacteria</taxon>
        <taxon>Pseudomonadati</taxon>
        <taxon>Verrucomicrobiota</taxon>
        <taxon>Opitutia</taxon>
        <taxon>Puniceicoccales</taxon>
        <taxon>Pelagicoccaceae</taxon>
        <taxon>Pelagicoccus</taxon>
    </lineage>
</organism>
<name>A0A934VLN8_9BACT</name>
<reference evidence="2" key="1">
    <citation type="submission" date="2021-01" db="EMBL/GenBank/DDBJ databases">
        <title>Modified the classification status of verrucomicrobia.</title>
        <authorList>
            <person name="Feng X."/>
        </authorList>
    </citation>
    <scope>NUCLEOTIDE SEQUENCE</scope>
    <source>
        <strain evidence="2">KCTC 13126</strain>
    </source>
</reference>
<evidence type="ECO:0000313" key="3">
    <source>
        <dbReference type="Proteomes" id="UP000617628"/>
    </source>
</evidence>
<dbReference type="RefSeq" id="WP_200356169.1">
    <property type="nucleotide sequence ID" value="NZ_JAENIL010000024.1"/>
</dbReference>
<dbReference type="Gene3D" id="3.40.50.720">
    <property type="entry name" value="NAD(P)-binding Rossmann-like Domain"/>
    <property type="match status" value="1"/>
</dbReference>
<accession>A0A934VLN8</accession>
<dbReference type="InterPro" id="IPR013691">
    <property type="entry name" value="MeTrfase_14"/>
</dbReference>
<dbReference type="SUPFAM" id="SSF53335">
    <property type="entry name" value="S-adenosyl-L-methionine-dependent methyltransferases"/>
    <property type="match status" value="1"/>
</dbReference>
<sequence>MPVSIGVQWPSKAEACSCERGDFQLAFCGSCGFVWNRAFDESLLEYSQRYDNSLDFSTVFQGYANDLAKRLVDKYEIRNKQVVELGCGKGHFLSLLCEQGNNGGIGFDPSYEGERFESSASSRINYVQDFYGEKYTDEQGDLVCCRHVLEHIKDPDSFITSVRHTIGDRHDTIVYFEVPNIRLILKQLSVWDIIYEHCNYFSIESLTTLFRRKGFEILNAEETYQEQFLSLETRVAKSSATTDIAVRNDLNDLAQLIRSFSAKLEARISKWSKRLAEYRAKEKRVVIWGGGAKTVSFLNMLNIDSLISHVVDINPHKQGLHLAGTGQLIVSPEFLITEKPDVVILMNPIYRSEVEAQLIDMGIQADLIEV</sequence>
<dbReference type="SUPFAM" id="SSF53807">
    <property type="entry name" value="Helical backbone' metal receptor"/>
    <property type="match status" value="1"/>
</dbReference>
<dbReference type="EMBL" id="JAENIL010000024">
    <property type="protein sequence ID" value="MBK1877956.1"/>
    <property type="molecule type" value="Genomic_DNA"/>
</dbReference>
<comment type="caution">
    <text evidence="2">The sequence shown here is derived from an EMBL/GenBank/DDBJ whole genome shotgun (WGS) entry which is preliminary data.</text>
</comment>
<keyword evidence="3" id="KW-1185">Reference proteome</keyword>
<dbReference type="Pfam" id="PF08484">
    <property type="entry name" value="Methyltransf_14"/>
    <property type="match status" value="1"/>
</dbReference>